<dbReference type="GO" id="GO:0032259">
    <property type="term" value="P:methylation"/>
    <property type="evidence" value="ECO:0007669"/>
    <property type="project" value="UniProtKB-KW"/>
</dbReference>
<keyword evidence="7" id="KW-1185">Reference proteome</keyword>
<dbReference type="SUPFAM" id="SSF48452">
    <property type="entry name" value="TPR-like"/>
    <property type="match status" value="1"/>
</dbReference>
<dbReference type="AlphaFoldDB" id="A0A834R8X4"/>
<evidence type="ECO:0000256" key="1">
    <source>
        <dbReference type="ARBA" id="ARBA00022603"/>
    </source>
</evidence>
<proteinExistence type="predicted"/>
<organism evidence="5">
    <name type="scientific">Sarcoptes scabiei</name>
    <name type="common">Itch mite</name>
    <name type="synonym">Acarus scabiei</name>
    <dbReference type="NCBI Taxonomy" id="52283"/>
    <lineage>
        <taxon>Eukaryota</taxon>
        <taxon>Metazoa</taxon>
        <taxon>Ecdysozoa</taxon>
        <taxon>Arthropoda</taxon>
        <taxon>Chelicerata</taxon>
        <taxon>Arachnida</taxon>
        <taxon>Acari</taxon>
        <taxon>Acariformes</taxon>
        <taxon>Sarcoptiformes</taxon>
        <taxon>Astigmata</taxon>
        <taxon>Psoroptidia</taxon>
        <taxon>Sarcoptoidea</taxon>
        <taxon>Sarcoptidae</taxon>
        <taxon>Sarcoptinae</taxon>
        <taxon>Sarcoptes</taxon>
    </lineage>
</organism>
<evidence type="ECO:0000313" key="7">
    <source>
        <dbReference type="Proteomes" id="UP000070412"/>
    </source>
</evidence>
<dbReference type="Gene3D" id="1.25.40.10">
    <property type="entry name" value="Tetratricopeptide repeat domain"/>
    <property type="match status" value="1"/>
</dbReference>
<keyword evidence="1" id="KW-0489">Methyltransferase</keyword>
<dbReference type="GO" id="GO:0042826">
    <property type="term" value="F:histone deacetylase binding"/>
    <property type="evidence" value="ECO:0007669"/>
    <property type="project" value="TreeGrafter"/>
</dbReference>
<dbReference type="GO" id="GO:0005737">
    <property type="term" value="C:cytoplasm"/>
    <property type="evidence" value="ECO:0007669"/>
    <property type="project" value="TreeGrafter"/>
</dbReference>
<evidence type="ECO:0000313" key="5">
    <source>
        <dbReference type="EMBL" id="KAF7491914.1"/>
    </source>
</evidence>
<dbReference type="EMBL" id="WVUK01000058">
    <property type="protein sequence ID" value="KAF7491914.1"/>
    <property type="molecule type" value="Genomic_DNA"/>
</dbReference>
<dbReference type="Proteomes" id="UP000070412">
    <property type="component" value="Unassembled WGS sequence"/>
</dbReference>
<keyword evidence="3" id="KW-0949">S-adenosyl-L-methionine</keyword>
<dbReference type="PROSITE" id="PS50005">
    <property type="entry name" value="TPR"/>
    <property type="match status" value="1"/>
</dbReference>
<evidence type="ECO:0008006" key="8">
    <source>
        <dbReference type="Google" id="ProtNLM"/>
    </source>
</evidence>
<dbReference type="PANTHER" id="PTHR46165:SF6">
    <property type="entry name" value="SET AND MYND DOMAIN-CONTAINING PROTEIN 4-LIKE PROTEIN"/>
    <property type="match status" value="1"/>
</dbReference>
<keyword evidence="4" id="KW-0802">TPR repeat</keyword>
<dbReference type="SMART" id="SM00028">
    <property type="entry name" value="TPR"/>
    <property type="match status" value="2"/>
</dbReference>
<reference evidence="5" key="2">
    <citation type="submission" date="2020-01" db="EMBL/GenBank/DDBJ databases">
        <authorList>
            <person name="Korhonen P.K.K."/>
            <person name="Guangxu M.G."/>
            <person name="Wang T.W."/>
            <person name="Stroehlein A.J.S."/>
            <person name="Young N.D."/>
            <person name="Ang C.-S.A."/>
            <person name="Fernando D.W.F."/>
            <person name="Lu H.L."/>
            <person name="Taylor S.T."/>
            <person name="Ehtesham M.E.M."/>
            <person name="Najaraj S.H.N."/>
            <person name="Harsha G.H.G."/>
            <person name="Madugundu A.M."/>
            <person name="Renuse S.R."/>
            <person name="Holt D.H."/>
            <person name="Pandey A.P."/>
            <person name="Papenfuss A.P."/>
            <person name="Gasser R.B.G."/>
            <person name="Fischer K.F."/>
        </authorList>
    </citation>
    <scope>NUCLEOTIDE SEQUENCE</scope>
    <source>
        <strain evidence="5">SSS_KF_BRIS2020</strain>
    </source>
</reference>
<dbReference type="Pfam" id="PF13181">
    <property type="entry name" value="TPR_8"/>
    <property type="match status" value="1"/>
</dbReference>
<dbReference type="EnsemblMetazoa" id="SSS_187s_mrna">
    <property type="protein sequence ID" value="KAF7491914.1"/>
    <property type="gene ID" value="SSS_187"/>
</dbReference>
<dbReference type="GO" id="GO:0005634">
    <property type="term" value="C:nucleus"/>
    <property type="evidence" value="ECO:0007669"/>
    <property type="project" value="TreeGrafter"/>
</dbReference>
<evidence type="ECO:0000256" key="4">
    <source>
        <dbReference type="PROSITE-ProRule" id="PRU00339"/>
    </source>
</evidence>
<dbReference type="GO" id="GO:0008168">
    <property type="term" value="F:methyltransferase activity"/>
    <property type="evidence" value="ECO:0007669"/>
    <property type="project" value="UniProtKB-KW"/>
</dbReference>
<accession>A0A834R8X4</accession>
<dbReference type="InterPro" id="IPR019734">
    <property type="entry name" value="TPR_rpt"/>
</dbReference>
<sequence length="768" mass="90526">MAVIEDLEHRFVLDCSQSFPESLRLRFYSSDDLEPLTQIESMLNISEQWFANNQISIRTKDELKVSKDLLHCRQLRLSGNEHYRTGNHHEALKFYNQAIRLAPFDDCYGQEELSRCYNNRSIILVQMKHIDVSMKDLQESINLCPKTDRELRKKLLFRKLTLLVGEDLKQYQQAKQLIDSMIRSEFNELNEMENEFLNRMEKLIQQKMDQNHRNTLNIESKEDLMKKSLRALRTPFMMKKSAELFEKWSTIDGPSALYDSLGFDSISKKLIAKNPIEKDCIVSLENPMVFITKDPLGSFCQNCLVGLDAIDTIFPCSYRCQSIYCSEQCRSDCWSRSHRIECLSDYSIDYLKPSIRLLLRLCTNLDNDSLVRFTSGSEEIHSFKQFFSQIISFAIEKIDASIELDRQSLCSISLQTIILAKFLKTEPFDRLQLFRFVLLFEYVIMEHLIDSIETETFRVDENLNFYLDLDYDEILQNDLLNETNNLNRYDNQIRSSMKIPTSQTIAFALYPFCLHLDRCDQSSSVANIESSFYRLCRILRSKTRLIPNTKLILDYEERISMFPLQNARKKSFRSEQTNKKLDMDQLKSIEKLYQNLNENQSQFECLRLSLANFLANFYSNHLKNFRIAFQFNKDCIVCIEKLKQQSVSKIDWNLLERLSIGICLRYNQIVTELFIEEKVDDEDNRLIQLAKDGLVNCSELLRSLNRLMVPLGLIRIRSKMEKIESQKHSLNDSSIDLERFFREEYLLPIVLDLEERMINYDLFISFHS</sequence>
<name>A0A834R8X4_SARSC</name>
<dbReference type="PANTHER" id="PTHR46165">
    <property type="entry name" value="SET AND MYND DOMAIN-CONTAINING PROTEIN 4"/>
    <property type="match status" value="1"/>
</dbReference>
<dbReference type="OrthoDB" id="62495at2759"/>
<keyword evidence="2" id="KW-0808">Transferase</keyword>
<feature type="repeat" description="TPR" evidence="4">
    <location>
        <begin position="72"/>
        <end position="105"/>
    </location>
</feature>
<reference evidence="7" key="1">
    <citation type="journal article" date="2020" name="PLoS Negl. Trop. Dis.">
        <title>High-quality nuclear genome for Sarcoptes scabiei-A critical resource for a neglected parasite.</title>
        <authorList>
            <person name="Korhonen P.K."/>
            <person name="Gasser R.B."/>
            <person name="Ma G."/>
            <person name="Wang T."/>
            <person name="Stroehlein A.J."/>
            <person name="Young N.D."/>
            <person name="Ang C.S."/>
            <person name="Fernando D.D."/>
            <person name="Lu H.C."/>
            <person name="Taylor S."/>
            <person name="Reynolds S.L."/>
            <person name="Mofiz E."/>
            <person name="Najaraj S.H."/>
            <person name="Gowda H."/>
            <person name="Madugundu A."/>
            <person name="Renuse S."/>
            <person name="Holt D."/>
            <person name="Pandey A."/>
            <person name="Papenfuss A.T."/>
            <person name="Fischer K."/>
        </authorList>
    </citation>
    <scope>NUCLEOTIDE SEQUENCE [LARGE SCALE GENOMIC DNA]</scope>
</reference>
<evidence type="ECO:0000256" key="3">
    <source>
        <dbReference type="ARBA" id="ARBA00022691"/>
    </source>
</evidence>
<protein>
    <recommendedName>
        <fullName evidence="8">MYND-type domain-containing protein</fullName>
    </recommendedName>
</protein>
<evidence type="ECO:0000313" key="6">
    <source>
        <dbReference type="EnsemblMetazoa" id="KAF7491914.1"/>
    </source>
</evidence>
<reference evidence="6" key="3">
    <citation type="submission" date="2022-06" db="UniProtKB">
        <authorList>
            <consortium name="EnsemblMetazoa"/>
        </authorList>
    </citation>
    <scope>IDENTIFICATION</scope>
</reference>
<evidence type="ECO:0000256" key="2">
    <source>
        <dbReference type="ARBA" id="ARBA00022679"/>
    </source>
</evidence>
<gene>
    <name evidence="5" type="ORF">SSS_187</name>
</gene>
<dbReference type="InterPro" id="IPR052097">
    <property type="entry name" value="SET-MYND_domain_protein"/>
</dbReference>
<dbReference type="OMA" id="SHRIECL"/>
<dbReference type="InterPro" id="IPR011990">
    <property type="entry name" value="TPR-like_helical_dom_sf"/>
</dbReference>